<dbReference type="GO" id="GO:0051391">
    <property type="term" value="P:tRNA acetylation"/>
    <property type="evidence" value="ECO:0007669"/>
    <property type="project" value="UniProtKB-UniRule"/>
</dbReference>
<dbReference type="InterPro" id="IPR032672">
    <property type="entry name" value="TmcA/NAT10/Kre33"/>
</dbReference>
<organism evidence="15 16">
    <name type="scientific">Heterostelium pallidum (strain ATCC 26659 / Pp 5 / PN500)</name>
    <name type="common">Cellular slime mold</name>
    <name type="synonym">Polysphondylium pallidum</name>
    <dbReference type="NCBI Taxonomy" id="670386"/>
    <lineage>
        <taxon>Eukaryota</taxon>
        <taxon>Amoebozoa</taxon>
        <taxon>Evosea</taxon>
        <taxon>Eumycetozoa</taxon>
        <taxon>Dictyostelia</taxon>
        <taxon>Acytosteliales</taxon>
        <taxon>Acytosteliaceae</taxon>
        <taxon>Heterostelium</taxon>
    </lineage>
</organism>
<dbReference type="Pfam" id="PF13725">
    <property type="entry name" value="tRNA_bind_2"/>
    <property type="match status" value="1"/>
</dbReference>
<dbReference type="GO" id="GO:0051392">
    <property type="term" value="F:tRNA cytidine N4-acetyltransferase activity"/>
    <property type="evidence" value="ECO:0007669"/>
    <property type="project" value="RHEA"/>
</dbReference>
<dbReference type="Gene3D" id="3.40.50.11040">
    <property type="match status" value="1"/>
</dbReference>
<keyword evidence="8 9" id="KW-0012">Acyltransferase</keyword>
<keyword evidence="5 9" id="KW-0547">Nucleotide-binding</keyword>
<dbReference type="GO" id="GO:0005730">
    <property type="term" value="C:nucleolus"/>
    <property type="evidence" value="ECO:0007669"/>
    <property type="project" value="UniProtKB-SubCell"/>
</dbReference>
<dbReference type="Pfam" id="PF13718">
    <property type="entry name" value="GNAT_acetyltr_2"/>
    <property type="match status" value="1"/>
</dbReference>
<feature type="compositionally biased region" description="Acidic residues" evidence="10">
    <location>
        <begin position="617"/>
        <end position="628"/>
    </location>
</feature>
<feature type="compositionally biased region" description="Low complexity" evidence="10">
    <location>
        <begin position="1011"/>
        <end position="1031"/>
    </location>
</feature>
<evidence type="ECO:0000256" key="3">
    <source>
        <dbReference type="ARBA" id="ARBA00022679"/>
    </source>
</evidence>
<keyword evidence="4 9" id="KW-0819">tRNA processing</keyword>
<evidence type="ECO:0000313" key="16">
    <source>
        <dbReference type="Proteomes" id="UP000001396"/>
    </source>
</evidence>
<dbReference type="GO" id="GO:1990883">
    <property type="term" value="F:18S rRNA cytidine N-acetyltransferase activity"/>
    <property type="evidence" value="ECO:0007669"/>
    <property type="project" value="TreeGrafter"/>
</dbReference>
<dbReference type="GO" id="GO:0000049">
    <property type="term" value="F:tRNA binding"/>
    <property type="evidence" value="ECO:0007669"/>
    <property type="project" value="TreeGrafter"/>
</dbReference>
<evidence type="ECO:0000259" key="14">
    <source>
        <dbReference type="Pfam" id="PF13725"/>
    </source>
</evidence>
<keyword evidence="2 9" id="KW-0698">rRNA processing</keyword>
<keyword evidence="16" id="KW-1185">Reference proteome</keyword>
<comment type="caution">
    <text evidence="9">Lacks conserved residue(s) required for the propagation of feature annotation.</text>
</comment>
<dbReference type="HAMAP" id="MF_03211">
    <property type="entry name" value="RNA_acetyltr_Nat10"/>
    <property type="match status" value="1"/>
</dbReference>
<dbReference type="Pfam" id="PF08351">
    <property type="entry name" value="TmcA_N"/>
    <property type="match status" value="1"/>
</dbReference>
<dbReference type="InParanoid" id="D3B5A9"/>
<dbReference type="EMBL" id="ADBJ01000015">
    <property type="protein sequence ID" value="EFA83474.1"/>
    <property type="molecule type" value="Genomic_DNA"/>
</dbReference>
<accession>D3B5A9</accession>
<comment type="subcellular location">
    <subcellularLocation>
        <location evidence="1 9">Nucleus</location>
        <location evidence="1 9">Nucleolus</location>
    </subcellularLocation>
</comment>
<dbReference type="InterPro" id="IPR027992">
    <property type="entry name" value="tRNA_bind_dom"/>
</dbReference>
<feature type="binding site" evidence="9">
    <location>
        <begin position="593"/>
        <end position="599"/>
    </location>
    <ligand>
        <name>acetyl-CoA</name>
        <dbReference type="ChEBI" id="CHEBI:57288"/>
    </ligand>
</feature>
<comment type="caution">
    <text evidence="15">The sequence shown here is derived from an EMBL/GenBank/DDBJ whole genome shotgun (WGS) entry which is preliminary data.</text>
</comment>
<dbReference type="GO" id="GO:1904812">
    <property type="term" value="P:rRNA acetylation involved in maturation of SSU-rRNA"/>
    <property type="evidence" value="ECO:0007669"/>
    <property type="project" value="InterPro"/>
</dbReference>
<dbReference type="AlphaFoldDB" id="D3B5A9"/>
<dbReference type="InterPro" id="IPR013562">
    <property type="entry name" value="TmcA/NAT10_N"/>
</dbReference>
<dbReference type="GO" id="GO:0030686">
    <property type="term" value="C:90S preribosome"/>
    <property type="evidence" value="ECO:0007669"/>
    <property type="project" value="TreeGrafter"/>
</dbReference>
<dbReference type="InterPro" id="IPR027417">
    <property type="entry name" value="P-loop_NTPase"/>
</dbReference>
<proteinExistence type="inferred from homology"/>
<comment type="similarity">
    <text evidence="9">Belongs to the RNA cytidine acetyltransferase family. NAT10 subfamily.</text>
</comment>
<feature type="domain" description="TmcA/NAT10 N-terminal" evidence="12">
    <location>
        <begin position="45"/>
        <end position="239"/>
    </location>
</feature>
<evidence type="ECO:0000256" key="4">
    <source>
        <dbReference type="ARBA" id="ARBA00022694"/>
    </source>
</evidence>
<comment type="function">
    <text evidence="9">RNA cytidine acetyltransferase with specificity toward both 18S rRNA and tRNAs. Catalyzes the formation of N(4)-acetylcytidine (ac4C) in 18S rRNA. Required for early nucleolar cleavages of precursor rRNA at sites A0, A1 and A2 during 18S rRNA synthesis. Catalyzes the formation of ac4C in serine and leucine tRNAs. Requires a tRNA-binding adapter protein for full tRNA acetyltransferase activity but not for 18S rRNA acetylation.</text>
</comment>
<feature type="region of interest" description="Disordered" evidence="10">
    <location>
        <begin position="615"/>
        <end position="643"/>
    </location>
</feature>
<name>D3B5A9_HETP5</name>
<feature type="region of interest" description="Disordered" evidence="10">
    <location>
        <begin position="969"/>
        <end position="1031"/>
    </location>
</feature>
<evidence type="ECO:0000256" key="7">
    <source>
        <dbReference type="ARBA" id="ARBA00023242"/>
    </source>
</evidence>
<feature type="binding site" evidence="9">
    <location>
        <begin position="586"/>
        <end position="588"/>
    </location>
    <ligand>
        <name>acetyl-CoA</name>
        <dbReference type="ChEBI" id="CHEBI:57288"/>
    </ligand>
</feature>
<dbReference type="InterPro" id="IPR033688">
    <property type="entry name" value="NAT10"/>
</dbReference>
<dbReference type="InterPro" id="IPR007807">
    <property type="entry name" value="TcmA/NAT10_helicase"/>
</dbReference>
<dbReference type="PANTHER" id="PTHR10925:SF5">
    <property type="entry name" value="RNA CYTIDINE ACETYLTRANSFERASE"/>
    <property type="match status" value="1"/>
</dbReference>
<keyword evidence="3 9" id="KW-0808">Transferase</keyword>
<dbReference type="Proteomes" id="UP000001396">
    <property type="component" value="Unassembled WGS sequence"/>
</dbReference>
<dbReference type="PANTHER" id="PTHR10925">
    <property type="entry name" value="N-ACETYLTRANSFERASE 10"/>
    <property type="match status" value="1"/>
</dbReference>
<dbReference type="EC" id="2.3.1.-" evidence="9"/>
<comment type="catalytic activity">
    <reaction evidence="9">
        <text>a cytidine in 18S rRNA + acetyl-CoA + ATP + H2O = an N(4)-acetylcytidine in 18S rRNA + ADP + phosphate + CoA + H(+)</text>
        <dbReference type="Rhea" id="RHEA:51424"/>
        <dbReference type="Rhea" id="RHEA-COMP:13575"/>
        <dbReference type="Rhea" id="RHEA-COMP:13576"/>
        <dbReference type="ChEBI" id="CHEBI:15377"/>
        <dbReference type="ChEBI" id="CHEBI:15378"/>
        <dbReference type="ChEBI" id="CHEBI:30616"/>
        <dbReference type="ChEBI" id="CHEBI:43474"/>
        <dbReference type="ChEBI" id="CHEBI:57287"/>
        <dbReference type="ChEBI" id="CHEBI:57288"/>
        <dbReference type="ChEBI" id="CHEBI:74900"/>
        <dbReference type="ChEBI" id="CHEBI:82748"/>
        <dbReference type="ChEBI" id="CHEBI:456216"/>
    </reaction>
</comment>
<protein>
    <recommendedName>
        <fullName evidence="9">RNA cytidine acetyltransferase</fullName>
        <ecNumber evidence="9">2.3.1.-</ecNumber>
    </recommendedName>
    <alternativeName>
        <fullName evidence="9">18S rRNA cytosine acetyltransferase</fullName>
    </alternativeName>
</protein>
<dbReference type="OMA" id="HLHYIMS"/>
<evidence type="ECO:0000259" key="11">
    <source>
        <dbReference type="Pfam" id="PF05127"/>
    </source>
</evidence>
<evidence type="ECO:0000256" key="9">
    <source>
        <dbReference type="HAMAP-Rule" id="MF_03211"/>
    </source>
</evidence>
<evidence type="ECO:0000256" key="2">
    <source>
        <dbReference type="ARBA" id="ARBA00022552"/>
    </source>
</evidence>
<comment type="catalytic activity">
    <reaction evidence="9">
        <text>a cytidine in tRNA + acetyl-CoA + ATP + H2O = an N(4)-acetylcytidine in tRNA + ADP + phosphate + CoA + H(+)</text>
        <dbReference type="Rhea" id="RHEA:53876"/>
        <dbReference type="Rhea" id="RHEA-COMP:13670"/>
        <dbReference type="Rhea" id="RHEA-COMP:13671"/>
        <dbReference type="ChEBI" id="CHEBI:15377"/>
        <dbReference type="ChEBI" id="CHEBI:15378"/>
        <dbReference type="ChEBI" id="CHEBI:30616"/>
        <dbReference type="ChEBI" id="CHEBI:43474"/>
        <dbReference type="ChEBI" id="CHEBI:57287"/>
        <dbReference type="ChEBI" id="CHEBI:57288"/>
        <dbReference type="ChEBI" id="CHEBI:74900"/>
        <dbReference type="ChEBI" id="CHEBI:82748"/>
        <dbReference type="ChEBI" id="CHEBI:456216"/>
    </reaction>
</comment>
<gene>
    <name evidence="15" type="primary">nat10</name>
    <name evidence="15" type="ORF">PPL_03622</name>
</gene>
<feature type="compositionally biased region" description="Basic and acidic residues" evidence="10">
    <location>
        <begin position="987"/>
        <end position="997"/>
    </location>
</feature>
<feature type="domain" description="TcmA/NAT10 helicase" evidence="11">
    <location>
        <begin position="344"/>
        <end position="441"/>
    </location>
</feature>
<feature type="domain" description="N-acetyltransferase" evidence="13">
    <location>
        <begin position="484"/>
        <end position="713"/>
    </location>
</feature>
<keyword evidence="7 9" id="KW-0539">Nucleus</keyword>
<dbReference type="RefSeq" id="XP_020435591.1">
    <property type="nucleotide sequence ID" value="XM_020574549.1"/>
</dbReference>
<evidence type="ECO:0000259" key="12">
    <source>
        <dbReference type="Pfam" id="PF08351"/>
    </source>
</evidence>
<dbReference type="GO" id="GO:0005524">
    <property type="term" value="F:ATP binding"/>
    <property type="evidence" value="ECO:0007669"/>
    <property type="project" value="UniProtKB-UniRule"/>
</dbReference>
<evidence type="ECO:0000256" key="5">
    <source>
        <dbReference type="ARBA" id="ARBA00022741"/>
    </source>
</evidence>
<reference evidence="15 16" key="1">
    <citation type="journal article" date="2011" name="Genome Res.">
        <title>Phylogeny-wide analysis of social amoeba genomes highlights ancient origins for complex intercellular communication.</title>
        <authorList>
            <person name="Heidel A.J."/>
            <person name="Lawal H.M."/>
            <person name="Felder M."/>
            <person name="Schilde C."/>
            <person name="Helps N.R."/>
            <person name="Tunggal B."/>
            <person name="Rivero F."/>
            <person name="John U."/>
            <person name="Schleicher M."/>
            <person name="Eichinger L."/>
            <person name="Platzer M."/>
            <person name="Noegel A.A."/>
            <person name="Schaap P."/>
            <person name="Gloeckner G."/>
        </authorList>
    </citation>
    <scope>NUCLEOTIDE SEQUENCE [LARGE SCALE GENOMIC DNA]</scope>
    <source>
        <strain evidence="16">ATCC 26659 / Pp 5 / PN500</strain>
    </source>
</reference>
<feature type="binding site" evidence="9">
    <location>
        <position position="685"/>
    </location>
    <ligand>
        <name>acetyl-CoA</name>
        <dbReference type="ChEBI" id="CHEBI:57288"/>
    </ligand>
</feature>
<dbReference type="InterPro" id="IPR000182">
    <property type="entry name" value="GNAT_dom"/>
</dbReference>
<feature type="binding site" evidence="9">
    <location>
        <position position="423"/>
    </location>
    <ligand>
        <name>ATP</name>
        <dbReference type="ChEBI" id="CHEBI:30616"/>
    </ligand>
</feature>
<dbReference type="FunCoup" id="D3B5A9">
    <property type="interactions" value="767"/>
</dbReference>
<evidence type="ECO:0000313" key="15">
    <source>
        <dbReference type="EMBL" id="EFA83474.1"/>
    </source>
</evidence>
<dbReference type="Gene3D" id="3.40.50.300">
    <property type="entry name" value="P-loop containing nucleotide triphosphate hydrolases"/>
    <property type="match status" value="1"/>
</dbReference>
<sequence length="1031" mass="116595">MTIDIRVYQEQKCFHHFCEESSTRGSIVLIIVVSYSKMVKKKIDNRIRTLIENAVATNHRSFFVVVGDNGKDQVPNLHYILSKSVVKARPSVLWCYKKELSFSKYKQKKMKMKERMKANGTSSTNSEDPFDVFISTTNIRYSYYSETHKILGNTFGMLVLQDFEAITPNLLARTIETVEGGGLVVLLLRTMTSLKQLYTMAMDVHSRFREDDEKNNVVNRFNERFLLSLAKCNQCLVMDDELNILPISTSSRTIVPVSAPETNEESELRDFKQSVRDTDVAGELIEATRSLDQAQAVLQFIDAISEKTLRSTVTLTAGRGRGKSCCTRTGDCRCRRIWLFQHFPELVVIDEAAAIPLPYVRSLLGPYLVFLSSTINGYEGTGRSLSLKLIRQLREQSGTNAVNNTAVSTGRILREIQLNQPIRYAANDPIESWLNNLLCLDATVSQSQKVGSKGCPHPSSCQLYYVNRDTLFSYHKASEAFLQRLVALFVASHYKNTPNDLLLMADSPDHHLFILLGPMDQQSDDGLPEILCAVQVSLEGEIAREAIMNSIKKGYQASGDLIPWTLTQQFQDEDFPRLSGARIVRIATHPDYQKMGYGSKTLELLTQYYQGEIPTVDAEDDGDEDEEDSKPTADESSGNLQSEVIRPKKNLPPLLYKLTERKPELLHYMGVSYGVTKALYQFWSRAKYLPVYIRLTTNDITGEHTCIMLRELKSDQSNVSASDNWLFSFYQDFRKRFINLLGYEFRSFESALALQILQDVQSQTQPTTATLTNSELELSLSSYDIKRLESFANNIVDFNVIIDMLPTIGKLLFRGQINDVRNNISNLQTAVLLAMSLQHKTVDQLAQELGLQLNQIHSLFAQTIRKVHQTIRDIRERAIEERLPKPKIKSVRTGQLSSFKGDIDAADDGDISMIPIAENLDDELEKGAKEVKAKLAAKALEDDKDLAQYLVQGDDEEWNKALKSGKIPNSVSIKSQKRKQDSDDEADAKPSKKEKPTKNIKRPNLPTTQQKKNFNNKSKSPSKSTMTKSKK</sequence>
<dbReference type="GeneID" id="31359109"/>
<evidence type="ECO:0000256" key="10">
    <source>
        <dbReference type="SAM" id="MobiDB-lite"/>
    </source>
</evidence>
<evidence type="ECO:0000256" key="6">
    <source>
        <dbReference type="ARBA" id="ARBA00022840"/>
    </source>
</evidence>
<dbReference type="Pfam" id="PF05127">
    <property type="entry name" value="NAT10_TcmA_helicase"/>
    <property type="match status" value="1"/>
</dbReference>
<dbReference type="STRING" id="670386.D3B5A9"/>
<keyword evidence="6 9" id="KW-0067">ATP-binding</keyword>
<dbReference type="Gene3D" id="3.40.630.30">
    <property type="match status" value="1"/>
</dbReference>
<evidence type="ECO:0000256" key="8">
    <source>
        <dbReference type="ARBA" id="ARBA00023315"/>
    </source>
</evidence>
<dbReference type="SUPFAM" id="SSF55729">
    <property type="entry name" value="Acyl-CoA N-acyltransferases (Nat)"/>
    <property type="match status" value="1"/>
</dbReference>
<evidence type="ECO:0000256" key="1">
    <source>
        <dbReference type="ARBA" id="ARBA00004604"/>
    </source>
</evidence>
<feature type="domain" description="Possible tRNA binding" evidence="14">
    <location>
        <begin position="725"/>
        <end position="961"/>
    </location>
</feature>
<evidence type="ECO:0000259" key="13">
    <source>
        <dbReference type="Pfam" id="PF13718"/>
    </source>
</evidence>
<dbReference type="InterPro" id="IPR016181">
    <property type="entry name" value="Acyl_CoA_acyltransferase"/>
</dbReference>